<dbReference type="AlphaFoldDB" id="W3X874"/>
<evidence type="ECO:0000256" key="1">
    <source>
        <dbReference type="SAM" id="Phobius"/>
    </source>
</evidence>
<dbReference type="RefSeq" id="XP_007833160.1">
    <property type="nucleotide sequence ID" value="XM_007834969.1"/>
</dbReference>
<dbReference type="KEGG" id="pfy:PFICI_06388"/>
<dbReference type="HOGENOM" id="CLU_885971_0_0_1"/>
<keyword evidence="1" id="KW-0472">Membrane</keyword>
<evidence type="ECO:0000313" key="2">
    <source>
        <dbReference type="EMBL" id="ETS81386.1"/>
    </source>
</evidence>
<accession>W3X874</accession>
<dbReference type="InParanoid" id="W3X874"/>
<keyword evidence="3" id="KW-1185">Reference proteome</keyword>
<keyword evidence="1" id="KW-1133">Transmembrane helix</keyword>
<dbReference type="EMBL" id="KI912112">
    <property type="protein sequence ID" value="ETS81386.1"/>
    <property type="molecule type" value="Genomic_DNA"/>
</dbReference>
<feature type="transmembrane region" description="Helical" evidence="1">
    <location>
        <begin position="68"/>
        <end position="88"/>
    </location>
</feature>
<dbReference type="Proteomes" id="UP000030651">
    <property type="component" value="Unassembled WGS sequence"/>
</dbReference>
<dbReference type="GeneID" id="19271401"/>
<dbReference type="OrthoDB" id="4771457at2759"/>
<name>W3X874_PESFW</name>
<protein>
    <submittedName>
        <fullName evidence="2">Uncharacterized protein</fullName>
    </submittedName>
</protein>
<organism evidence="2 3">
    <name type="scientific">Pestalotiopsis fici (strain W106-1 / CGMCC3.15140)</name>
    <dbReference type="NCBI Taxonomy" id="1229662"/>
    <lineage>
        <taxon>Eukaryota</taxon>
        <taxon>Fungi</taxon>
        <taxon>Dikarya</taxon>
        <taxon>Ascomycota</taxon>
        <taxon>Pezizomycotina</taxon>
        <taxon>Sordariomycetes</taxon>
        <taxon>Xylariomycetidae</taxon>
        <taxon>Amphisphaeriales</taxon>
        <taxon>Sporocadaceae</taxon>
        <taxon>Pestalotiopsis</taxon>
    </lineage>
</organism>
<gene>
    <name evidence="2" type="ORF">PFICI_06388</name>
</gene>
<sequence length="314" mass="35515">MRMLSRIGLRSIPASRLVRPRSAYTTPIHNLRLCKPTAPQQAQQQVRAFHYDPHAVVFKLPLKTRLKYMAYGALSLLALGGGIISWRLRGLYGQRDALQDDLKSALHELKAFSDDFVTGFEQARAEGDHRRLGRLTFDLLRHMNLNRATGRLLEGFVDFGELPGLPYDNPRSGHELVPREDTTVLLEQDDDGRIGACFVGVNLELSDVYRGLADPKPEPESDKLLELFSRVGDQIRTWRRQDRLFEDEEGELDLVIIFHFRDWSWAFEYGDGHWNSLSGPGNILATSSTVSKAEEVLEAMAGENRGIFGRGSRP</sequence>
<reference evidence="3" key="1">
    <citation type="journal article" date="2015" name="BMC Genomics">
        <title>Genomic and transcriptomic analysis of the endophytic fungus Pestalotiopsis fici reveals its lifestyle and high potential for synthesis of natural products.</title>
        <authorList>
            <person name="Wang X."/>
            <person name="Zhang X."/>
            <person name="Liu L."/>
            <person name="Xiang M."/>
            <person name="Wang W."/>
            <person name="Sun X."/>
            <person name="Che Y."/>
            <person name="Guo L."/>
            <person name="Liu G."/>
            <person name="Guo L."/>
            <person name="Wang C."/>
            <person name="Yin W.B."/>
            <person name="Stadler M."/>
            <person name="Zhang X."/>
            <person name="Liu X."/>
        </authorList>
    </citation>
    <scope>NUCLEOTIDE SEQUENCE [LARGE SCALE GENOMIC DNA]</scope>
    <source>
        <strain evidence="3">W106-1 / CGMCC3.15140</strain>
    </source>
</reference>
<proteinExistence type="predicted"/>
<dbReference type="OMA" id="VESEWNS"/>
<evidence type="ECO:0000313" key="3">
    <source>
        <dbReference type="Proteomes" id="UP000030651"/>
    </source>
</evidence>
<keyword evidence="1" id="KW-0812">Transmembrane</keyword>